<dbReference type="InterPro" id="IPR002053">
    <property type="entry name" value="Glyco_hydro_25"/>
</dbReference>
<dbReference type="RefSeq" id="WP_122189233.1">
    <property type="nucleotide sequence ID" value="NZ_RFFH01000007.1"/>
</dbReference>
<dbReference type="GO" id="GO:0003796">
    <property type="term" value="F:lysozyme activity"/>
    <property type="evidence" value="ECO:0007669"/>
    <property type="project" value="InterPro"/>
</dbReference>
<gene>
    <name evidence="4" type="ORF">EBN03_18115</name>
</gene>
<dbReference type="Proteomes" id="UP000279275">
    <property type="component" value="Unassembled WGS sequence"/>
</dbReference>
<dbReference type="SMART" id="SM00641">
    <property type="entry name" value="Glyco_25"/>
    <property type="match status" value="1"/>
</dbReference>
<evidence type="ECO:0008006" key="6">
    <source>
        <dbReference type="Google" id="ProtNLM"/>
    </source>
</evidence>
<keyword evidence="3" id="KW-0326">Glycosidase</keyword>
<name>A0A3M2L454_9NOCA</name>
<proteinExistence type="inferred from homology"/>
<evidence type="ECO:0000256" key="1">
    <source>
        <dbReference type="ARBA" id="ARBA00010646"/>
    </source>
</evidence>
<dbReference type="GO" id="GO:0016052">
    <property type="term" value="P:carbohydrate catabolic process"/>
    <property type="evidence" value="ECO:0007669"/>
    <property type="project" value="TreeGrafter"/>
</dbReference>
<organism evidence="4 5">
    <name type="scientific">Nocardia stercoris</name>
    <dbReference type="NCBI Taxonomy" id="2483361"/>
    <lineage>
        <taxon>Bacteria</taxon>
        <taxon>Bacillati</taxon>
        <taxon>Actinomycetota</taxon>
        <taxon>Actinomycetes</taxon>
        <taxon>Mycobacteriales</taxon>
        <taxon>Nocardiaceae</taxon>
        <taxon>Nocardia</taxon>
    </lineage>
</organism>
<dbReference type="InterPro" id="IPR018077">
    <property type="entry name" value="Glyco_hydro_fam25_subgr"/>
</dbReference>
<dbReference type="AlphaFoldDB" id="A0A3M2L454"/>
<dbReference type="GO" id="GO:0009253">
    <property type="term" value="P:peptidoglycan catabolic process"/>
    <property type="evidence" value="ECO:0007669"/>
    <property type="project" value="InterPro"/>
</dbReference>
<accession>A0A3M2L454</accession>
<dbReference type="SUPFAM" id="SSF51445">
    <property type="entry name" value="(Trans)glycosidases"/>
    <property type="match status" value="1"/>
</dbReference>
<protein>
    <recommendedName>
        <fullName evidence="6">Lysozyme</fullName>
    </recommendedName>
</protein>
<evidence type="ECO:0000313" key="4">
    <source>
        <dbReference type="EMBL" id="RMI31283.1"/>
    </source>
</evidence>
<comment type="similarity">
    <text evidence="1">Belongs to the glycosyl hydrolase 25 family.</text>
</comment>
<keyword evidence="5" id="KW-1185">Reference proteome</keyword>
<sequence length="281" mass="29213">MTLYGIDISNNNGSGIDLAEVRAEGFDFVFCKVSEGVDFVDATWPGYRDAAQAAGLLLAGYHYLRSGSSVEAQADTFVSNLGPGIAAMVDFEAGSGGLDTFWAFVNAVDARGTRVALSYIPHWYWQQIGGGDLSAVPGLIQSAYVGGSGYASELYPGDDAAGWRPFGGRTPDLLQFTDSAIVAGHSVDADAFRGTRDQLAALLTGPQGVFMALDDAQQAELLAQVGDIDTQLRGPGNAGWPQLGVDAAGQNLTLVDAVAAMRADLATLAAEIAAIKAKLTA</sequence>
<dbReference type="Pfam" id="PF01183">
    <property type="entry name" value="Glyco_hydro_25"/>
    <property type="match status" value="1"/>
</dbReference>
<dbReference type="InterPro" id="IPR017853">
    <property type="entry name" value="GH"/>
</dbReference>
<dbReference type="PANTHER" id="PTHR34135">
    <property type="entry name" value="LYSOZYME"/>
    <property type="match status" value="1"/>
</dbReference>
<keyword evidence="2" id="KW-0378">Hydrolase</keyword>
<dbReference type="EMBL" id="RFFH01000007">
    <property type="protein sequence ID" value="RMI31283.1"/>
    <property type="molecule type" value="Genomic_DNA"/>
</dbReference>
<dbReference type="Gene3D" id="3.20.20.80">
    <property type="entry name" value="Glycosidases"/>
    <property type="match status" value="1"/>
</dbReference>
<comment type="caution">
    <text evidence="4">The sequence shown here is derived from an EMBL/GenBank/DDBJ whole genome shotgun (WGS) entry which is preliminary data.</text>
</comment>
<dbReference type="GO" id="GO:0016998">
    <property type="term" value="P:cell wall macromolecule catabolic process"/>
    <property type="evidence" value="ECO:0007669"/>
    <property type="project" value="InterPro"/>
</dbReference>
<dbReference type="OrthoDB" id="3345404at2"/>
<evidence type="ECO:0000313" key="5">
    <source>
        <dbReference type="Proteomes" id="UP000279275"/>
    </source>
</evidence>
<dbReference type="PANTHER" id="PTHR34135:SF2">
    <property type="entry name" value="LYSOZYME"/>
    <property type="match status" value="1"/>
</dbReference>
<evidence type="ECO:0000256" key="3">
    <source>
        <dbReference type="ARBA" id="ARBA00023295"/>
    </source>
</evidence>
<dbReference type="PROSITE" id="PS51904">
    <property type="entry name" value="GLYCOSYL_HYDROL_F25_2"/>
    <property type="match status" value="1"/>
</dbReference>
<reference evidence="4 5" key="1">
    <citation type="submission" date="2018-10" db="EMBL/GenBank/DDBJ databases">
        <title>Isolation from cow dung.</title>
        <authorList>
            <person name="Ling L."/>
        </authorList>
    </citation>
    <scope>NUCLEOTIDE SEQUENCE [LARGE SCALE GENOMIC DNA]</scope>
    <source>
        <strain evidence="4 5">NEAU-LL90</strain>
    </source>
</reference>
<evidence type="ECO:0000256" key="2">
    <source>
        <dbReference type="ARBA" id="ARBA00022801"/>
    </source>
</evidence>